<dbReference type="AlphaFoldDB" id="A0AAN9QCC5"/>
<feature type="transmembrane region" description="Helical" evidence="1">
    <location>
        <begin position="112"/>
        <end position="135"/>
    </location>
</feature>
<gene>
    <name evidence="2" type="ORF">VNO77_24282</name>
</gene>
<evidence type="ECO:0000313" key="3">
    <source>
        <dbReference type="Proteomes" id="UP001367508"/>
    </source>
</evidence>
<evidence type="ECO:0000256" key="1">
    <source>
        <dbReference type="SAM" id="Phobius"/>
    </source>
</evidence>
<keyword evidence="3" id="KW-1185">Reference proteome</keyword>
<name>A0AAN9QCC5_CANGL</name>
<accession>A0AAN9QCC5</accession>
<keyword evidence="1" id="KW-0812">Transmembrane</keyword>
<dbReference type="Proteomes" id="UP001367508">
    <property type="component" value="Unassembled WGS sequence"/>
</dbReference>
<comment type="caution">
    <text evidence="2">The sequence shown here is derived from an EMBL/GenBank/DDBJ whole genome shotgun (WGS) entry which is preliminary data.</text>
</comment>
<proteinExistence type="predicted"/>
<keyword evidence="1" id="KW-0472">Membrane</keyword>
<keyword evidence="1" id="KW-1133">Transmembrane helix</keyword>
<reference evidence="2 3" key="1">
    <citation type="submission" date="2024-01" db="EMBL/GenBank/DDBJ databases">
        <title>The genomes of 5 underutilized Papilionoideae crops provide insights into root nodulation and disease resistanc.</title>
        <authorList>
            <person name="Jiang F."/>
        </authorList>
    </citation>
    <scope>NUCLEOTIDE SEQUENCE [LARGE SCALE GENOMIC DNA]</scope>
    <source>
        <strain evidence="2">LVBAO_FW01</strain>
        <tissue evidence="2">Leaves</tissue>
    </source>
</reference>
<sequence>MDFKLQSVIFIRRYGGSILSFWLLRRLVATTQCPAEPVQLDRKRKLPEGLTDMQISSSLAAQLIYTHQHDDLPAQLINHNTNPFPIVEDGYVLLFMHEACTQNECSLRVEELLLPIPIIFSDSFFIIGGILVLIVKLLVGNRKTAEQACPDVGHIS</sequence>
<protein>
    <submittedName>
        <fullName evidence="2">Uncharacterized protein</fullName>
    </submittedName>
</protein>
<dbReference type="EMBL" id="JAYMYQ010000005">
    <property type="protein sequence ID" value="KAK7330096.1"/>
    <property type="molecule type" value="Genomic_DNA"/>
</dbReference>
<evidence type="ECO:0000313" key="2">
    <source>
        <dbReference type="EMBL" id="KAK7330096.1"/>
    </source>
</evidence>
<organism evidence="2 3">
    <name type="scientific">Canavalia gladiata</name>
    <name type="common">Sword bean</name>
    <name type="synonym">Dolichos gladiatus</name>
    <dbReference type="NCBI Taxonomy" id="3824"/>
    <lineage>
        <taxon>Eukaryota</taxon>
        <taxon>Viridiplantae</taxon>
        <taxon>Streptophyta</taxon>
        <taxon>Embryophyta</taxon>
        <taxon>Tracheophyta</taxon>
        <taxon>Spermatophyta</taxon>
        <taxon>Magnoliopsida</taxon>
        <taxon>eudicotyledons</taxon>
        <taxon>Gunneridae</taxon>
        <taxon>Pentapetalae</taxon>
        <taxon>rosids</taxon>
        <taxon>fabids</taxon>
        <taxon>Fabales</taxon>
        <taxon>Fabaceae</taxon>
        <taxon>Papilionoideae</taxon>
        <taxon>50 kb inversion clade</taxon>
        <taxon>NPAAA clade</taxon>
        <taxon>indigoferoid/millettioid clade</taxon>
        <taxon>Phaseoleae</taxon>
        <taxon>Canavalia</taxon>
    </lineage>
</organism>